<dbReference type="GO" id="GO:0005975">
    <property type="term" value="P:carbohydrate metabolic process"/>
    <property type="evidence" value="ECO:0007669"/>
    <property type="project" value="InterPro"/>
</dbReference>
<feature type="domain" description="X8" evidence="8">
    <location>
        <begin position="138"/>
        <end position="222"/>
    </location>
</feature>
<evidence type="ECO:0000313" key="9">
    <source>
        <dbReference type="EMBL" id="CAH9129880.1"/>
    </source>
</evidence>
<evidence type="ECO:0000259" key="8">
    <source>
        <dbReference type="SMART" id="SM00768"/>
    </source>
</evidence>
<dbReference type="InterPro" id="IPR012946">
    <property type="entry name" value="X8"/>
</dbReference>
<evidence type="ECO:0000256" key="2">
    <source>
        <dbReference type="ARBA" id="ARBA00022729"/>
    </source>
</evidence>
<evidence type="ECO:0000313" key="10">
    <source>
        <dbReference type="Proteomes" id="UP001152523"/>
    </source>
</evidence>
<reference evidence="9" key="1">
    <citation type="submission" date="2022-07" db="EMBL/GenBank/DDBJ databases">
        <authorList>
            <person name="Macas J."/>
            <person name="Novak P."/>
            <person name="Neumann P."/>
        </authorList>
    </citation>
    <scope>NUCLEOTIDE SEQUENCE</scope>
</reference>
<dbReference type="SUPFAM" id="SSF51445">
    <property type="entry name" value="(Trans)glycosidases"/>
    <property type="match status" value="1"/>
</dbReference>
<dbReference type="Proteomes" id="UP001152523">
    <property type="component" value="Unassembled WGS sequence"/>
</dbReference>
<dbReference type="EMBL" id="CAMAPF010000957">
    <property type="protein sequence ID" value="CAH9129880.1"/>
    <property type="molecule type" value="Genomic_DNA"/>
</dbReference>
<evidence type="ECO:0000256" key="1">
    <source>
        <dbReference type="ARBA" id="ARBA00008773"/>
    </source>
</evidence>
<keyword evidence="3 7" id="KW-0378">Hydrolase</keyword>
<evidence type="ECO:0000256" key="4">
    <source>
        <dbReference type="ARBA" id="ARBA00023157"/>
    </source>
</evidence>
<dbReference type="InterPro" id="IPR000490">
    <property type="entry name" value="Glyco_hydro_17"/>
</dbReference>
<dbReference type="SMART" id="SM00768">
    <property type="entry name" value="X8"/>
    <property type="match status" value="1"/>
</dbReference>
<comment type="caution">
    <text evidence="9">The sequence shown here is derived from an EMBL/GenBank/DDBJ whole genome shotgun (WGS) entry which is preliminary data.</text>
</comment>
<protein>
    <recommendedName>
        <fullName evidence="8">X8 domain-containing protein</fullName>
    </recommendedName>
</protein>
<gene>
    <name evidence="9" type="ORF">CEPIT_LOCUS30200</name>
</gene>
<evidence type="ECO:0000256" key="7">
    <source>
        <dbReference type="RuleBase" id="RU004336"/>
    </source>
</evidence>
<keyword evidence="4" id="KW-1015">Disulfide bond</keyword>
<evidence type="ECO:0000256" key="5">
    <source>
        <dbReference type="ARBA" id="ARBA00023295"/>
    </source>
</evidence>
<dbReference type="Pfam" id="PF00332">
    <property type="entry name" value="Glyco_hydro_17"/>
    <property type="match status" value="1"/>
</dbReference>
<dbReference type="AlphaFoldDB" id="A0AAV0F3B9"/>
<dbReference type="Pfam" id="PF07983">
    <property type="entry name" value="X8"/>
    <property type="match status" value="1"/>
</dbReference>
<dbReference type="Gene3D" id="1.20.58.1040">
    <property type="match status" value="1"/>
</dbReference>
<accession>A0AAV0F3B9</accession>
<dbReference type="GO" id="GO:0004553">
    <property type="term" value="F:hydrolase activity, hydrolyzing O-glycosyl compounds"/>
    <property type="evidence" value="ECO:0007669"/>
    <property type="project" value="InterPro"/>
</dbReference>
<keyword evidence="10" id="KW-1185">Reference proteome</keyword>
<dbReference type="PANTHER" id="PTHR32227">
    <property type="entry name" value="GLUCAN ENDO-1,3-BETA-GLUCOSIDASE BG1-RELATED-RELATED"/>
    <property type="match status" value="1"/>
</dbReference>
<keyword evidence="2" id="KW-0732">Signal</keyword>
<dbReference type="InterPro" id="IPR017853">
    <property type="entry name" value="GH"/>
</dbReference>
<organism evidence="9 10">
    <name type="scientific">Cuscuta epithymum</name>
    <dbReference type="NCBI Taxonomy" id="186058"/>
    <lineage>
        <taxon>Eukaryota</taxon>
        <taxon>Viridiplantae</taxon>
        <taxon>Streptophyta</taxon>
        <taxon>Embryophyta</taxon>
        <taxon>Tracheophyta</taxon>
        <taxon>Spermatophyta</taxon>
        <taxon>Magnoliopsida</taxon>
        <taxon>eudicotyledons</taxon>
        <taxon>Gunneridae</taxon>
        <taxon>Pentapetalae</taxon>
        <taxon>asterids</taxon>
        <taxon>lamiids</taxon>
        <taxon>Solanales</taxon>
        <taxon>Convolvulaceae</taxon>
        <taxon>Cuscuteae</taxon>
        <taxon>Cuscuta</taxon>
        <taxon>Cuscuta subgen. Cuscuta</taxon>
    </lineage>
</organism>
<evidence type="ECO:0000256" key="6">
    <source>
        <dbReference type="RuleBase" id="RU004335"/>
    </source>
</evidence>
<proteinExistence type="inferred from homology"/>
<comment type="similarity">
    <text evidence="1 6">Belongs to the glycosyl hydrolase 17 family.</text>
</comment>
<evidence type="ECO:0000256" key="3">
    <source>
        <dbReference type="ARBA" id="ARBA00022801"/>
    </source>
</evidence>
<dbReference type="Gene3D" id="3.20.20.80">
    <property type="entry name" value="Glycosidases"/>
    <property type="match status" value="1"/>
</dbReference>
<keyword evidence="5 7" id="KW-0326">Glycosidase</keyword>
<sequence length="260" mass="28382">MFDANYDTLVWALQKNGFESMEIIVGEIGWPTDGNKNATSKNAEKFNQGFIDHVTSGKGTPMRPGLPINAYLFSLIDEDTKSIAPGNFERHWGIFSYDGRPKYNLATNTVVSAANTGVSAANTGVLAPVEGVKYQDRKWCIFDPKVKINDHRVAKSVSDACGGGDCTRLGYQTSCGLLDVRGNISYAFNSFYQVHNQEDEACKFSGIGAVTRSDPRENGCIFEVMIEPYYGGAERAALKGLSLKTCGLILVLFLSTMSIL</sequence>
<dbReference type="PROSITE" id="PS00587">
    <property type="entry name" value="GLYCOSYL_HYDROL_F17"/>
    <property type="match status" value="1"/>
</dbReference>
<name>A0AAV0F3B9_9ASTE</name>
<dbReference type="InterPro" id="IPR044965">
    <property type="entry name" value="Glyco_hydro_17_plant"/>
</dbReference>